<keyword evidence="3" id="KW-0227">DNA damage</keyword>
<feature type="compositionally biased region" description="Basic and acidic residues" evidence="8">
    <location>
        <begin position="1023"/>
        <end position="1047"/>
    </location>
</feature>
<dbReference type="Pfam" id="PF16783">
    <property type="entry name" value="FANCM-MHF_bd"/>
    <property type="match status" value="1"/>
</dbReference>
<feature type="region of interest" description="Disordered" evidence="8">
    <location>
        <begin position="1155"/>
        <end position="1202"/>
    </location>
</feature>
<feature type="region of interest" description="Disordered" evidence="8">
    <location>
        <begin position="637"/>
        <end position="664"/>
    </location>
</feature>
<dbReference type="InterPro" id="IPR027417">
    <property type="entry name" value="P-loop_NTPase"/>
</dbReference>
<dbReference type="Pfam" id="PF00271">
    <property type="entry name" value="Helicase_C"/>
    <property type="match status" value="1"/>
</dbReference>
<feature type="compositionally biased region" description="Low complexity" evidence="8">
    <location>
        <begin position="1048"/>
        <end position="1058"/>
    </location>
</feature>
<feature type="region of interest" description="Disordered" evidence="8">
    <location>
        <begin position="1497"/>
        <end position="1574"/>
    </location>
</feature>
<keyword evidence="7" id="KW-0234">DNA repair</keyword>
<dbReference type="InterPro" id="IPR011545">
    <property type="entry name" value="DEAD/DEAH_box_helicase_dom"/>
</dbReference>
<dbReference type="PANTHER" id="PTHR14025">
    <property type="entry name" value="FANCONI ANEMIA GROUP M FANCM FAMILY MEMBER"/>
    <property type="match status" value="1"/>
</dbReference>
<evidence type="ECO:0000256" key="3">
    <source>
        <dbReference type="ARBA" id="ARBA00022763"/>
    </source>
</evidence>
<dbReference type="InterPro" id="IPR031879">
    <property type="entry name" value="FANCM-MHF-bd"/>
</dbReference>
<dbReference type="FunFam" id="1.20.1320.20:FF:000001">
    <property type="entry name" value="Fanconi anemia, complementation group M"/>
    <property type="match status" value="1"/>
</dbReference>
<dbReference type="EMBL" id="VXAV01000108">
    <property type="protein sequence ID" value="NXL83034.1"/>
    <property type="molecule type" value="Genomic_DNA"/>
</dbReference>
<dbReference type="Pfam" id="PF02732">
    <property type="entry name" value="ERCC4"/>
    <property type="match status" value="1"/>
</dbReference>
<feature type="region of interest" description="Disordered" evidence="8">
    <location>
        <begin position="952"/>
        <end position="984"/>
    </location>
</feature>
<dbReference type="CDD" id="cd20077">
    <property type="entry name" value="XPF_nuclease_FANCM"/>
    <property type="match status" value="1"/>
</dbReference>
<dbReference type="SMART" id="SM00891">
    <property type="entry name" value="ERCC4"/>
    <property type="match status" value="1"/>
</dbReference>
<keyword evidence="4" id="KW-0378">Hydrolase</keyword>
<dbReference type="InterPro" id="IPR014001">
    <property type="entry name" value="Helicase_ATP-bd"/>
</dbReference>
<feature type="region of interest" description="Disordered" evidence="8">
    <location>
        <begin position="919"/>
        <end position="940"/>
    </location>
</feature>
<name>A0A7L0VW21_ALELA</name>
<evidence type="ECO:0000256" key="4">
    <source>
        <dbReference type="ARBA" id="ARBA00022801"/>
    </source>
</evidence>
<dbReference type="Pfam" id="PF00270">
    <property type="entry name" value="DEAD"/>
    <property type="match status" value="1"/>
</dbReference>
<dbReference type="InterPro" id="IPR001650">
    <property type="entry name" value="Helicase_C-like"/>
</dbReference>
<evidence type="ECO:0000313" key="12">
    <source>
        <dbReference type="Proteomes" id="UP000562322"/>
    </source>
</evidence>
<comment type="similarity">
    <text evidence="1">Belongs to the DEAD box helicase family. DEAH subfamily. FANCM sub-subfamily.</text>
</comment>
<comment type="caution">
    <text evidence="11">The sequence shown here is derived from an EMBL/GenBank/DDBJ whole genome shotgun (WGS) entry which is preliminary data.</text>
</comment>
<feature type="region of interest" description="Disordered" evidence="8">
    <location>
        <begin position="1364"/>
        <end position="1385"/>
    </location>
</feature>
<feature type="compositionally biased region" description="Basic and acidic residues" evidence="8">
    <location>
        <begin position="956"/>
        <end position="984"/>
    </location>
</feature>
<dbReference type="InterPro" id="IPR011335">
    <property type="entry name" value="Restrct_endonuc-II-like"/>
</dbReference>
<dbReference type="GO" id="GO:0005524">
    <property type="term" value="F:ATP binding"/>
    <property type="evidence" value="ECO:0007669"/>
    <property type="project" value="UniProtKB-KW"/>
</dbReference>
<keyword evidence="2" id="KW-0547">Nucleotide-binding</keyword>
<dbReference type="Gene3D" id="3.40.50.300">
    <property type="entry name" value="P-loop containing nucleotide triphosphate hydrolases"/>
    <property type="match status" value="2"/>
</dbReference>
<dbReference type="SUPFAM" id="SSF52540">
    <property type="entry name" value="P-loop containing nucleoside triphosphate hydrolases"/>
    <property type="match status" value="1"/>
</dbReference>
<dbReference type="InterPro" id="IPR006166">
    <property type="entry name" value="ERCC4_domain"/>
</dbReference>
<evidence type="ECO:0000256" key="6">
    <source>
        <dbReference type="ARBA" id="ARBA00022840"/>
    </source>
</evidence>
<dbReference type="InterPro" id="IPR047418">
    <property type="entry name" value="XPF_nuclease_FANCM"/>
</dbReference>
<dbReference type="GO" id="GO:0045003">
    <property type="term" value="P:double-strand break repair via synthesis-dependent strand annealing"/>
    <property type="evidence" value="ECO:0007669"/>
    <property type="project" value="TreeGrafter"/>
</dbReference>
<dbReference type="SMART" id="SM00490">
    <property type="entry name" value="HELICc"/>
    <property type="match status" value="1"/>
</dbReference>
<dbReference type="GO" id="GO:0000400">
    <property type="term" value="F:four-way junction DNA binding"/>
    <property type="evidence" value="ECO:0007669"/>
    <property type="project" value="TreeGrafter"/>
</dbReference>
<feature type="non-terminal residue" evidence="11">
    <location>
        <position position="1"/>
    </location>
</feature>
<dbReference type="SUPFAM" id="SSF47781">
    <property type="entry name" value="RuvA domain 2-like"/>
    <property type="match status" value="1"/>
</dbReference>
<dbReference type="InterPro" id="IPR039686">
    <property type="entry name" value="FANCM/Mph1-like_ID"/>
</dbReference>
<evidence type="ECO:0000256" key="5">
    <source>
        <dbReference type="ARBA" id="ARBA00022806"/>
    </source>
</evidence>
<evidence type="ECO:0000313" key="11">
    <source>
        <dbReference type="EMBL" id="NXL83034.1"/>
    </source>
</evidence>
<dbReference type="PANTHER" id="PTHR14025:SF20">
    <property type="entry name" value="FANCONI ANEMIA GROUP M PROTEIN"/>
    <property type="match status" value="1"/>
</dbReference>
<proteinExistence type="inferred from homology"/>
<dbReference type="PROSITE" id="PS51194">
    <property type="entry name" value="HELICASE_CTER"/>
    <property type="match status" value="1"/>
</dbReference>
<keyword evidence="12" id="KW-1185">Reference proteome</keyword>
<reference evidence="11 12" key="1">
    <citation type="submission" date="2019-09" db="EMBL/GenBank/DDBJ databases">
        <title>Bird 10,000 Genomes (B10K) Project - Family phase.</title>
        <authorList>
            <person name="Zhang G."/>
        </authorList>
    </citation>
    <scope>NUCLEOTIDE SEQUENCE [LARGE SCALE GENOMIC DNA]</scope>
    <source>
        <strain evidence="11">B10K-DU-001-39</strain>
        <tissue evidence="11">Muscle</tissue>
    </source>
</reference>
<feature type="domain" description="Helicase C-terminal" evidence="10">
    <location>
        <begin position="287"/>
        <end position="472"/>
    </location>
</feature>
<evidence type="ECO:0000259" key="9">
    <source>
        <dbReference type="PROSITE" id="PS51192"/>
    </source>
</evidence>
<feature type="region of interest" description="Disordered" evidence="8">
    <location>
        <begin position="999"/>
        <end position="1062"/>
    </location>
</feature>
<organism evidence="11 12">
    <name type="scientific">Alectura lathami</name>
    <name type="common">Australian brush turkey</name>
    <dbReference type="NCBI Taxonomy" id="81907"/>
    <lineage>
        <taxon>Eukaryota</taxon>
        <taxon>Metazoa</taxon>
        <taxon>Chordata</taxon>
        <taxon>Craniata</taxon>
        <taxon>Vertebrata</taxon>
        <taxon>Euteleostomi</taxon>
        <taxon>Archelosauria</taxon>
        <taxon>Archosauria</taxon>
        <taxon>Dinosauria</taxon>
        <taxon>Saurischia</taxon>
        <taxon>Theropoda</taxon>
        <taxon>Coelurosauria</taxon>
        <taxon>Aves</taxon>
        <taxon>Neognathae</taxon>
        <taxon>Galloanserae</taxon>
        <taxon>Galliformes</taxon>
        <taxon>Megapodiidae</taxon>
        <taxon>Alectura</taxon>
    </lineage>
</organism>
<evidence type="ECO:0000256" key="1">
    <source>
        <dbReference type="ARBA" id="ARBA00009889"/>
    </source>
</evidence>
<dbReference type="Gene3D" id="1.20.1320.20">
    <property type="entry name" value="hef helicase domain"/>
    <property type="match status" value="1"/>
</dbReference>
<feature type="region of interest" description="Disordered" evidence="8">
    <location>
        <begin position="1215"/>
        <end position="1295"/>
    </location>
</feature>
<keyword evidence="5" id="KW-0347">Helicase</keyword>
<dbReference type="Gene3D" id="1.10.150.20">
    <property type="entry name" value="5' to 3' exonuclease, C-terminal subdomain"/>
    <property type="match status" value="1"/>
</dbReference>
<dbReference type="GO" id="GO:0016787">
    <property type="term" value="F:hydrolase activity"/>
    <property type="evidence" value="ECO:0007669"/>
    <property type="project" value="UniProtKB-KW"/>
</dbReference>
<feature type="compositionally biased region" description="Acidic residues" evidence="8">
    <location>
        <begin position="1372"/>
        <end position="1381"/>
    </location>
</feature>
<dbReference type="SUPFAM" id="SSF52980">
    <property type="entry name" value="Restriction endonuclease-like"/>
    <property type="match status" value="1"/>
</dbReference>
<keyword evidence="6" id="KW-0067">ATP-binding</keyword>
<feature type="region of interest" description="Disordered" evidence="8">
    <location>
        <begin position="1600"/>
        <end position="1629"/>
    </location>
</feature>
<dbReference type="Gene3D" id="3.40.50.10130">
    <property type="match status" value="1"/>
</dbReference>
<dbReference type="GO" id="GO:0036297">
    <property type="term" value="P:interstrand cross-link repair"/>
    <property type="evidence" value="ECO:0007669"/>
    <property type="project" value="TreeGrafter"/>
</dbReference>
<dbReference type="OrthoDB" id="6513042at2759"/>
<feature type="compositionally biased region" description="Polar residues" evidence="8">
    <location>
        <begin position="1155"/>
        <end position="1168"/>
    </location>
</feature>
<dbReference type="CDD" id="cd18801">
    <property type="entry name" value="SF2_C_FANCM_Hef"/>
    <property type="match status" value="1"/>
</dbReference>
<feature type="domain" description="Helicase ATP-binding" evidence="9">
    <location>
        <begin position="1"/>
        <end position="99"/>
    </location>
</feature>
<dbReference type="GO" id="GO:0004518">
    <property type="term" value="F:nuclease activity"/>
    <property type="evidence" value="ECO:0007669"/>
    <property type="project" value="InterPro"/>
</dbReference>
<dbReference type="GO" id="GO:0009378">
    <property type="term" value="F:four-way junction helicase activity"/>
    <property type="evidence" value="ECO:0007669"/>
    <property type="project" value="TreeGrafter"/>
</dbReference>
<evidence type="ECO:0000259" key="10">
    <source>
        <dbReference type="PROSITE" id="PS51194"/>
    </source>
</evidence>
<sequence>FSGGTQALNRRELWATKRVFFLTPQIMVNDLSRGTCPAVEIKCLVVDEAHKALGNHAYCQVVKELSRYTRQFRILALSATPGSDMKAVQQVISNLLIAQIQLCAEDSPEIQPYSHERQVEKIVVPLGEELVEIQDAYIQVLEAFAGRLIKMGVLARRDIPSLTKYQIILARDQHRKNPSPQNAGIQQGIVEGDFALCISLYHGYELLQQMGVRSLFIYLSGIMDGSKGLTRTKNELGRSEAFMKLYQQLRDMFSDTYQASVNGNLCKSRTVFGNKKEFIYSHPKLKKLEEIVVEHFKSWKTGCSDQTTSTSVGTVDTRVMIFSSFRDSVQEIAEMLSRFSPVVRVMTFVGHSTGKSTKGFTQKEQLEVVKRFREGGYNTLVSTCVGEEGLDIGEVDLIICFDAQKSPIRLVQRMGRTGRRRQGRIVVILAQGREERNYNQSQCNKRSIQKALSGNKMLHFYQHSPRMVPEGINPELHKMFITAEKYEPNDSRRLSRGRPGSLQHKSALFSCATGPQQIHGRESWSLSPEEFEIWDRLYRLKEGDGVKEPILPQIHFETIENLDETSRPEEEAAHTLSLSEWSIWQNRPFPTSAVDHSDRCHHFISVMEMIEAMREEQGDCSYELELQPHLRAEDVHVQRNKSHPSASKSALAQKAHSSRKDVARRAKPFLPDISDKESDFFSIFKTANVKTLKRTSGVGLEAPELHTDIDASGAHPARRLAAAEQAAPAGPVAEEMEKVTFDLNVFSDLGDSSESTVIHGSAATEELQTAARACSALGMGQAGLGFSSFTAEAAPVPPDLFYLPESYSDSFAFERSSAEPSWLEGAYSSVKRLLSRSPPPVNKLDDLEKMLESEGAACPLRPVVASSSSGQLQDKGCPASSEVDRSLLPSDSAELEVTSDWCASANACVSKAASPSQTAAGKAGERLHGAGSSNSPLGDEGFAEIQETTLTPGHALTDDPSNKHLLQEDKDLDMNTKNGITDEEKSIHLFEDEHIDDTDSEMLTESKEPPVTPGSGGNVARAAAEHGSERAPPEECCRDGGRTRREGPASSDGPAAAALGGGGTEWLLPSDGLSDSSQELFSVNFDLGFSFEEWEKEIFEEDGSAGNTPKFCGASGSHADVKFTGEKTEGLNESCRLQTLPKWDCHSLEKRNVSTSVPLQGSSVSHTAVTRGAAPAGEPGGRVGSDAPEASSPATPAGRRVRSVGAANRIHKVHASSLRKPFGSSALDARDSPAGGAEHLGDSEPRPRVSRLLRAEGASSESEEEIVFQRKNRKKKVLKSPDAARDSDPESPIHAVRKRRRLRAVVSRALVAWRETAANPFMQRIVTHLLHLLFSRNSRAARGVSSSGAAFRGRQFLDEEAELSQRDADCVSPDESDDTDGELNSSLGRFLNDAAEVTQALDDSEMRGVYLKSVRSPELGSRYKMVHREFSRVEIFSQIPEQDEAYAEDSFCVGEEEEEEACRKSESSEEEVSANFDLLADESFAGGRQQYLTRRRKRLNQAKRGEDRSVPVPKKRPSRIVVLSDSSGEEASVSHEPPAEADGCGAEQAEPPSASSAPRRKLTGEISARWPGGSRSQALLASKATVSELLDFLPGRAAGSASPCSGPVEEELQAPAEVEPAPGTAPPAAAAREAGAGLCVLVDSREISSGADVISSLRAVHGVRVQVCSLGSGDYVVSNRLAVERRLQSELLNSANRSKVTQRIQRLQSTFERVCVIVEKDRSKPGETSRFFQRTQYYDGLLAALLQAGVRILFSSCQEETASLLRDLALLEQRKNAAIRVPTEVEGRRQELLSFYLSIPHVSYPAALNMCHRFGSVRKLTNSSPSDIAAGAQVSPQRAEEIYRYLHYGFDVQLLPESLCAKGKSNAAARS</sequence>
<evidence type="ECO:0000256" key="2">
    <source>
        <dbReference type="ARBA" id="ARBA00022741"/>
    </source>
</evidence>
<accession>A0A7L0VW21</accession>
<dbReference type="InterPro" id="IPR010994">
    <property type="entry name" value="RuvA_2-like"/>
</dbReference>
<feature type="compositionally biased region" description="Low complexity" evidence="8">
    <location>
        <begin position="1614"/>
        <end position="1629"/>
    </location>
</feature>
<feature type="non-terminal residue" evidence="11">
    <location>
        <position position="1871"/>
    </location>
</feature>
<dbReference type="PROSITE" id="PS51192">
    <property type="entry name" value="HELICASE_ATP_BIND_1"/>
    <property type="match status" value="1"/>
</dbReference>
<protein>
    <submittedName>
        <fullName evidence="11">FANCM protein</fullName>
    </submittedName>
</protein>
<evidence type="ECO:0000256" key="8">
    <source>
        <dbReference type="SAM" id="MobiDB-lite"/>
    </source>
</evidence>
<dbReference type="Proteomes" id="UP000562322">
    <property type="component" value="Unassembled WGS sequence"/>
</dbReference>
<dbReference type="CDD" id="cd12091">
    <property type="entry name" value="FANCM_ID"/>
    <property type="match status" value="1"/>
</dbReference>
<evidence type="ECO:0000256" key="7">
    <source>
        <dbReference type="ARBA" id="ARBA00023204"/>
    </source>
</evidence>
<gene>
    <name evidence="11" type="primary">Fancm</name>
    <name evidence="11" type="ORF">ALELAT_R11456</name>
</gene>
<dbReference type="GO" id="GO:0043138">
    <property type="term" value="F:3'-5' DNA helicase activity"/>
    <property type="evidence" value="ECO:0007669"/>
    <property type="project" value="InterPro"/>
</dbReference>